<dbReference type="InterPro" id="IPR009003">
    <property type="entry name" value="Peptidase_S1_PA"/>
</dbReference>
<dbReference type="InterPro" id="IPR036034">
    <property type="entry name" value="PDZ_sf"/>
</dbReference>
<feature type="domain" description="PDZ" evidence="2">
    <location>
        <begin position="154"/>
        <end position="219"/>
    </location>
</feature>
<keyword evidence="4" id="KW-1185">Reference proteome</keyword>
<dbReference type="InterPro" id="IPR001478">
    <property type="entry name" value="PDZ"/>
</dbReference>
<dbReference type="RefSeq" id="WP_013628298.1">
    <property type="nucleotide sequence ID" value="NC_015174.1"/>
</dbReference>
<dbReference type="Gene3D" id="2.30.42.10">
    <property type="match status" value="1"/>
</dbReference>
<dbReference type="PROSITE" id="PS50106">
    <property type="entry name" value="PDZ"/>
    <property type="match status" value="1"/>
</dbReference>
<dbReference type="STRING" id="756272.Plabr_1969"/>
<dbReference type="OrthoDB" id="268129at2"/>
<proteinExistence type="predicted"/>
<organism evidence="3 4">
    <name type="scientific">Rubinisphaera brasiliensis (strain ATCC 49424 / DSM 5305 / JCM 21570 / IAM 15109 / NBRC 103401 / IFAM 1448)</name>
    <name type="common">Planctomyces brasiliensis</name>
    <dbReference type="NCBI Taxonomy" id="756272"/>
    <lineage>
        <taxon>Bacteria</taxon>
        <taxon>Pseudomonadati</taxon>
        <taxon>Planctomycetota</taxon>
        <taxon>Planctomycetia</taxon>
        <taxon>Planctomycetales</taxon>
        <taxon>Planctomycetaceae</taxon>
        <taxon>Rubinisphaera</taxon>
    </lineage>
</organism>
<accession>F0SHU3</accession>
<dbReference type="PANTHER" id="PTHR43019:SF23">
    <property type="entry name" value="PROTEASE DO-LIKE 5, CHLOROPLASTIC"/>
    <property type="match status" value="1"/>
</dbReference>
<feature type="signal peptide" evidence="1">
    <location>
        <begin position="1"/>
        <end position="25"/>
    </location>
</feature>
<dbReference type="SUPFAM" id="SSF50156">
    <property type="entry name" value="PDZ domain-like"/>
    <property type="match status" value="1"/>
</dbReference>
<dbReference type="KEGG" id="pbs:Plabr_1969"/>
<dbReference type="Gene3D" id="2.40.10.10">
    <property type="entry name" value="Trypsin-like serine proteases"/>
    <property type="match status" value="1"/>
</dbReference>
<gene>
    <name evidence="3" type="ordered locus">Plabr_1969</name>
</gene>
<sequence length="344" mass="37461">MPNQLLAFSRQFTFCAFTCAILAYAAIALPPSTYGQDILKLDASRHGGQLKEAFRDLVKDVQYYAVDVEINKRHKVPGTLLDVRRGWIACKASELNEFADKDDTFICHFAGDDTSEAKMLGYDKSLDLVFLKLTNTPDLADVKPVKELQPGQWVVSLNRVSEVPLGVGVLGAGPREIESAVGYLGLTVDETPEGLTVSGVMANSGASQAGLKKGDILLKQLDNPARKRGWLAKKLGQIEPGDWFTLLAERDGELLELDVRIGANWDSVIDRQALMNRFGSDVSSRRSGFRSAMQHDTLMHPSDCGGPLVTLDGKLAGINIARAGRTDTYAIPLNDALEAAKKLD</sequence>
<dbReference type="HOGENOM" id="CLU_755801_0_0_0"/>
<dbReference type="SUPFAM" id="SSF50494">
    <property type="entry name" value="Trypsin-like serine proteases"/>
    <property type="match status" value="1"/>
</dbReference>
<evidence type="ECO:0000256" key="1">
    <source>
        <dbReference type="SAM" id="SignalP"/>
    </source>
</evidence>
<evidence type="ECO:0000313" key="4">
    <source>
        <dbReference type="Proteomes" id="UP000006860"/>
    </source>
</evidence>
<dbReference type="EMBL" id="CP002546">
    <property type="protein sequence ID" value="ADY59573.1"/>
    <property type="molecule type" value="Genomic_DNA"/>
</dbReference>
<reference evidence="4" key="1">
    <citation type="submission" date="2011-02" db="EMBL/GenBank/DDBJ databases">
        <title>The complete genome of Planctomyces brasiliensis DSM 5305.</title>
        <authorList>
            <person name="Lucas S."/>
            <person name="Copeland A."/>
            <person name="Lapidus A."/>
            <person name="Bruce D."/>
            <person name="Goodwin L."/>
            <person name="Pitluck S."/>
            <person name="Kyrpides N."/>
            <person name="Mavromatis K."/>
            <person name="Pagani I."/>
            <person name="Ivanova N."/>
            <person name="Ovchinnikova G."/>
            <person name="Lu M."/>
            <person name="Detter J.C."/>
            <person name="Han C."/>
            <person name="Land M."/>
            <person name="Hauser L."/>
            <person name="Markowitz V."/>
            <person name="Cheng J.-F."/>
            <person name="Hugenholtz P."/>
            <person name="Woyke T."/>
            <person name="Wu D."/>
            <person name="Tindall B."/>
            <person name="Pomrenke H.G."/>
            <person name="Brambilla E."/>
            <person name="Klenk H.-P."/>
            <person name="Eisen J.A."/>
        </authorList>
    </citation>
    <scope>NUCLEOTIDE SEQUENCE [LARGE SCALE GENOMIC DNA]</scope>
    <source>
        <strain evidence="4">ATCC 49424 / DSM 5305 / JCM 21570 / NBRC 103401 / IFAM 1448</strain>
    </source>
</reference>
<dbReference type="Proteomes" id="UP000006860">
    <property type="component" value="Chromosome"/>
</dbReference>
<protein>
    <submittedName>
        <fullName evidence="3">PDZ/DHR/GLGF domain protein</fullName>
    </submittedName>
</protein>
<feature type="chain" id="PRO_5003258553" evidence="1">
    <location>
        <begin position="26"/>
        <end position="344"/>
    </location>
</feature>
<dbReference type="Pfam" id="PF13180">
    <property type="entry name" value="PDZ_2"/>
    <property type="match status" value="1"/>
</dbReference>
<name>F0SHU3_RUBBR</name>
<dbReference type="AlphaFoldDB" id="F0SHU3"/>
<keyword evidence="1" id="KW-0732">Signal</keyword>
<dbReference type="InterPro" id="IPR043504">
    <property type="entry name" value="Peptidase_S1_PA_chymotrypsin"/>
</dbReference>
<dbReference type="eggNOG" id="COG0265">
    <property type="taxonomic scope" value="Bacteria"/>
</dbReference>
<evidence type="ECO:0000259" key="2">
    <source>
        <dbReference type="PROSITE" id="PS50106"/>
    </source>
</evidence>
<dbReference type="PANTHER" id="PTHR43019">
    <property type="entry name" value="SERINE ENDOPROTEASE DEGS"/>
    <property type="match status" value="1"/>
</dbReference>
<evidence type="ECO:0000313" key="3">
    <source>
        <dbReference type="EMBL" id="ADY59573.1"/>
    </source>
</evidence>